<dbReference type="InterPro" id="IPR011042">
    <property type="entry name" value="6-blade_b-propeller_TolB-like"/>
</dbReference>
<evidence type="ECO:0008006" key="4">
    <source>
        <dbReference type="Google" id="ProtNLM"/>
    </source>
</evidence>
<keyword evidence="3" id="KW-1185">Reference proteome</keyword>
<dbReference type="RefSeq" id="WP_243551290.1">
    <property type="nucleotide sequence ID" value="NZ_CP094532.1"/>
</dbReference>
<evidence type="ECO:0000256" key="1">
    <source>
        <dbReference type="SAM" id="SignalP"/>
    </source>
</evidence>
<name>A0ABY4BX83_9FLAO</name>
<evidence type="ECO:0000313" key="2">
    <source>
        <dbReference type="EMBL" id="UOE42281.1"/>
    </source>
</evidence>
<protein>
    <recommendedName>
        <fullName evidence="4">SMP-30/Gluconolactonase/LRE-like region domain-containing protein</fullName>
    </recommendedName>
</protein>
<feature type="signal peptide" evidence="1">
    <location>
        <begin position="1"/>
        <end position="22"/>
    </location>
</feature>
<organism evidence="2 3">
    <name type="scientific">Chryseobacterium suipulveris</name>
    <dbReference type="NCBI Taxonomy" id="2929800"/>
    <lineage>
        <taxon>Bacteria</taxon>
        <taxon>Pseudomonadati</taxon>
        <taxon>Bacteroidota</taxon>
        <taxon>Flavobacteriia</taxon>
        <taxon>Flavobacteriales</taxon>
        <taxon>Weeksellaceae</taxon>
        <taxon>Chryseobacterium group</taxon>
        <taxon>Chryseobacterium</taxon>
    </lineage>
</organism>
<dbReference type="Proteomes" id="UP000831460">
    <property type="component" value="Chromosome"/>
</dbReference>
<feature type="chain" id="PRO_5046053677" description="SMP-30/Gluconolactonase/LRE-like region domain-containing protein" evidence="1">
    <location>
        <begin position="23"/>
        <end position="252"/>
    </location>
</feature>
<evidence type="ECO:0000313" key="3">
    <source>
        <dbReference type="Proteomes" id="UP000831460"/>
    </source>
</evidence>
<proteinExistence type="predicted"/>
<accession>A0ABY4BX83</accession>
<keyword evidence="1" id="KW-0732">Signal</keyword>
<sequence>MKTKIYLFAAIVSAIISMKAQIHPGNSLVVPEFGTGLSKTYVSNGAFQVIAKPYFTINLKTVPNSLATNAGPNTVAMYNNDLFVSLSQANQRIYKFPNYGPDPVQSIANVSQVTNLSSDYVGIAFDSMGNLYASEGPAYLNTNIYKYTIADKYATRVNLGNGGVTSYFSNITFDAAGNLWASDYLNNRIVAIKTANLNTVGAQMHSFYTNSLSWAANGGVASNDDVNLKSKNIVRLFNLPEGVAFDNQGIYG</sequence>
<dbReference type="SUPFAM" id="SSF101898">
    <property type="entry name" value="NHL repeat"/>
    <property type="match status" value="1"/>
</dbReference>
<dbReference type="Gene3D" id="2.120.10.30">
    <property type="entry name" value="TolB, C-terminal domain"/>
    <property type="match status" value="1"/>
</dbReference>
<reference evidence="2 3" key="1">
    <citation type="submission" date="2022-03" db="EMBL/GenBank/DDBJ databases">
        <title>Chryseobacterium sp. isolated from particulate matters in swine house.</title>
        <authorList>
            <person name="Won M."/>
            <person name="Kim S.-J."/>
            <person name="Kwon S.-W."/>
        </authorList>
    </citation>
    <scope>NUCLEOTIDE SEQUENCE [LARGE SCALE GENOMIC DNA]</scope>
    <source>
        <strain evidence="2 3">SC2-2</strain>
    </source>
</reference>
<dbReference type="EMBL" id="CP094532">
    <property type="protein sequence ID" value="UOE42281.1"/>
    <property type="molecule type" value="Genomic_DNA"/>
</dbReference>
<gene>
    <name evidence="2" type="ORF">MTP09_06490</name>
</gene>